<sequence>MKTPKLKTSKNVVFYIEKCNLICDLFLDHKQISLSPDLMPFLTWLGEWRSYKEILQYIKNQESISDDELISLIQTLLSMNVLVEKDSKRNKLENELMIWDEWGMAPKYYHFSSKGLEKDNFISVEKDAVRLTEKYKKEKMPSIYKEENEFIERFTLPTPVMKYNKSFFTALTERQTIRTFCQEDSLNLQQLSDLLFAVWGAQSCWLSKGFGEALLKTSPSGGSRHSIEVYLAIMNVDNLPQGYYHYSVLNHELVLLEESKGIRDEMIEMCADQPHVGLPSVVFIYTSQIKRVIWKYSVSKSYKIIFMDLGHLSQTLYLTSSAMDLGCFFTAATREDMLENKLNLNMADEIILGVSGVGVKTEKVDKNKQSGRFIRDDLLFNN</sequence>
<evidence type="ECO:0000259" key="1">
    <source>
        <dbReference type="Pfam" id="PF00881"/>
    </source>
</evidence>
<dbReference type="Proteomes" id="UP000624041">
    <property type="component" value="Unassembled WGS sequence"/>
</dbReference>
<comment type="caution">
    <text evidence="2">The sequence shown here is derived from an EMBL/GenBank/DDBJ whole genome shotgun (WGS) entry which is preliminary data.</text>
</comment>
<accession>A0A918D0W7</accession>
<dbReference type="Pfam" id="PF00881">
    <property type="entry name" value="Nitroreductase"/>
    <property type="match status" value="1"/>
</dbReference>
<feature type="domain" description="Nitroreductase" evidence="1">
    <location>
        <begin position="172"/>
        <end position="358"/>
    </location>
</feature>
<dbReference type="SUPFAM" id="SSF55469">
    <property type="entry name" value="FMN-dependent nitroreductase-like"/>
    <property type="match status" value="1"/>
</dbReference>
<dbReference type="AlphaFoldDB" id="A0A918D0W7"/>
<dbReference type="PANTHER" id="PTHR43745">
    <property type="entry name" value="NITROREDUCTASE MJ1384-RELATED"/>
    <property type="match status" value="1"/>
</dbReference>
<dbReference type="NCBIfam" id="TIGR03605">
    <property type="entry name" value="antibiot_sagB"/>
    <property type="match status" value="1"/>
</dbReference>
<dbReference type="CDD" id="cd02142">
    <property type="entry name" value="McbC_SagB-like_oxidoreductase"/>
    <property type="match status" value="1"/>
</dbReference>
<keyword evidence="3" id="KW-1185">Reference proteome</keyword>
<dbReference type="InterPro" id="IPR020051">
    <property type="entry name" value="SagB-type_dehydrogenase"/>
</dbReference>
<reference evidence="2" key="1">
    <citation type="journal article" date="2014" name="Int. J. Syst. Evol. Microbiol.">
        <title>Complete genome sequence of Corynebacterium casei LMG S-19264T (=DSM 44701T), isolated from a smear-ripened cheese.</title>
        <authorList>
            <consortium name="US DOE Joint Genome Institute (JGI-PGF)"/>
            <person name="Walter F."/>
            <person name="Albersmeier A."/>
            <person name="Kalinowski J."/>
            <person name="Ruckert C."/>
        </authorList>
    </citation>
    <scope>NUCLEOTIDE SEQUENCE</scope>
    <source>
        <strain evidence="2">JCM 17251</strain>
    </source>
</reference>
<dbReference type="InterPro" id="IPR052544">
    <property type="entry name" value="Bacteriocin_Proc_Enz"/>
</dbReference>
<organism evidence="2 3">
    <name type="scientific">Oceanobacillus indicireducens</name>
    <dbReference type="NCBI Taxonomy" id="1004261"/>
    <lineage>
        <taxon>Bacteria</taxon>
        <taxon>Bacillati</taxon>
        <taxon>Bacillota</taxon>
        <taxon>Bacilli</taxon>
        <taxon>Bacillales</taxon>
        <taxon>Bacillaceae</taxon>
        <taxon>Oceanobacillus</taxon>
    </lineage>
</organism>
<proteinExistence type="predicted"/>
<dbReference type="Gene3D" id="3.40.109.10">
    <property type="entry name" value="NADH Oxidase"/>
    <property type="match status" value="1"/>
</dbReference>
<name>A0A918D0W7_9BACI</name>
<dbReference type="PANTHER" id="PTHR43745:SF2">
    <property type="entry name" value="NITROREDUCTASE MJ1384-RELATED"/>
    <property type="match status" value="1"/>
</dbReference>
<evidence type="ECO:0000313" key="2">
    <source>
        <dbReference type="EMBL" id="GGN55421.1"/>
    </source>
</evidence>
<dbReference type="RefSeq" id="WP_188856609.1">
    <property type="nucleotide sequence ID" value="NZ_BMOS01000008.1"/>
</dbReference>
<dbReference type="InterPro" id="IPR000415">
    <property type="entry name" value="Nitroreductase-like"/>
</dbReference>
<dbReference type="EMBL" id="BMOS01000008">
    <property type="protein sequence ID" value="GGN55421.1"/>
    <property type="molecule type" value="Genomic_DNA"/>
</dbReference>
<gene>
    <name evidence="2" type="ORF">GCM10007971_14180</name>
</gene>
<reference evidence="2" key="2">
    <citation type="submission" date="2020-09" db="EMBL/GenBank/DDBJ databases">
        <authorList>
            <person name="Sun Q."/>
            <person name="Ohkuma M."/>
        </authorList>
    </citation>
    <scope>NUCLEOTIDE SEQUENCE</scope>
    <source>
        <strain evidence="2">JCM 17251</strain>
    </source>
</reference>
<protein>
    <recommendedName>
        <fullName evidence="1">Nitroreductase domain-containing protein</fullName>
    </recommendedName>
</protein>
<evidence type="ECO:0000313" key="3">
    <source>
        <dbReference type="Proteomes" id="UP000624041"/>
    </source>
</evidence>
<dbReference type="InterPro" id="IPR029479">
    <property type="entry name" value="Nitroreductase"/>
</dbReference>
<dbReference type="GO" id="GO:0016491">
    <property type="term" value="F:oxidoreductase activity"/>
    <property type="evidence" value="ECO:0007669"/>
    <property type="project" value="InterPro"/>
</dbReference>